<dbReference type="Proteomes" id="UP000077755">
    <property type="component" value="Chromosome 4"/>
</dbReference>
<evidence type="ECO:0000313" key="2">
    <source>
        <dbReference type="Proteomes" id="UP000077755"/>
    </source>
</evidence>
<organism evidence="1 2">
    <name type="scientific">Daucus carota subsp. sativus</name>
    <name type="common">Carrot</name>
    <dbReference type="NCBI Taxonomy" id="79200"/>
    <lineage>
        <taxon>Eukaryota</taxon>
        <taxon>Viridiplantae</taxon>
        <taxon>Streptophyta</taxon>
        <taxon>Embryophyta</taxon>
        <taxon>Tracheophyta</taxon>
        <taxon>Spermatophyta</taxon>
        <taxon>Magnoliopsida</taxon>
        <taxon>eudicotyledons</taxon>
        <taxon>Gunneridae</taxon>
        <taxon>Pentapetalae</taxon>
        <taxon>asterids</taxon>
        <taxon>campanulids</taxon>
        <taxon>Apiales</taxon>
        <taxon>Apiaceae</taxon>
        <taxon>Apioideae</taxon>
        <taxon>Scandiceae</taxon>
        <taxon>Daucinae</taxon>
        <taxon>Daucus</taxon>
        <taxon>Daucus sect. Daucus</taxon>
    </lineage>
</organism>
<protein>
    <submittedName>
        <fullName evidence="1">Uncharacterized protein</fullName>
    </submittedName>
</protein>
<reference evidence="1" key="2">
    <citation type="submission" date="2022-03" db="EMBL/GenBank/DDBJ databases">
        <title>Draft title - Genomic analysis of global carrot germplasm unveils the trajectory of domestication and the origin of high carotenoid orange carrot.</title>
        <authorList>
            <person name="Iorizzo M."/>
            <person name="Ellison S."/>
            <person name="Senalik D."/>
            <person name="Macko-Podgorni A."/>
            <person name="Grzebelus D."/>
            <person name="Bostan H."/>
            <person name="Rolling W."/>
            <person name="Curaba J."/>
            <person name="Simon P."/>
        </authorList>
    </citation>
    <scope>NUCLEOTIDE SEQUENCE</scope>
    <source>
        <tissue evidence="1">Leaf</tissue>
    </source>
</reference>
<dbReference type="AlphaFoldDB" id="A0A165Z136"/>
<dbReference type="EMBL" id="CP093346">
    <property type="protein sequence ID" value="WOG98590.1"/>
    <property type="molecule type" value="Genomic_DNA"/>
</dbReference>
<name>A0A165Z136_DAUCS</name>
<keyword evidence="2" id="KW-1185">Reference proteome</keyword>
<reference evidence="1" key="1">
    <citation type="journal article" date="2016" name="Nat. Genet.">
        <title>A high-quality carrot genome assembly provides new insights into carotenoid accumulation and asterid genome evolution.</title>
        <authorList>
            <person name="Iorizzo M."/>
            <person name="Ellison S."/>
            <person name="Senalik D."/>
            <person name="Zeng P."/>
            <person name="Satapoomin P."/>
            <person name="Huang J."/>
            <person name="Bowman M."/>
            <person name="Iovene M."/>
            <person name="Sanseverino W."/>
            <person name="Cavagnaro P."/>
            <person name="Yildiz M."/>
            <person name="Macko-Podgorni A."/>
            <person name="Moranska E."/>
            <person name="Grzebelus E."/>
            <person name="Grzebelus D."/>
            <person name="Ashrafi H."/>
            <person name="Zheng Z."/>
            <person name="Cheng S."/>
            <person name="Spooner D."/>
            <person name="Van Deynze A."/>
            <person name="Simon P."/>
        </authorList>
    </citation>
    <scope>NUCLEOTIDE SEQUENCE</scope>
    <source>
        <tissue evidence="1">Leaf</tissue>
    </source>
</reference>
<sequence>MANSSNLPRRIIKETQRLLSEPGTVECISYYPAKEVPDDICNDKYCTLHSRDNYQPNMNYGAGYPPLFRGGLNYNYPPMSSFVPPPPPLPPYGQ</sequence>
<evidence type="ECO:0000313" key="1">
    <source>
        <dbReference type="EMBL" id="WOG98590.1"/>
    </source>
</evidence>
<dbReference type="Gramene" id="KZM99487">
    <property type="protein sequence ID" value="KZM99487"/>
    <property type="gene ID" value="DCAR_013151"/>
</dbReference>
<proteinExistence type="predicted"/>
<accession>A0A165Z136</accession>
<gene>
    <name evidence="1" type="ORF">DCAR_0417934</name>
</gene>